<evidence type="ECO:0000256" key="1">
    <source>
        <dbReference type="SAM" id="SignalP"/>
    </source>
</evidence>
<dbReference type="AlphaFoldDB" id="A0A1N7SKL8"/>
<proteinExistence type="predicted"/>
<feature type="domain" description="BON" evidence="2">
    <location>
        <begin position="55"/>
        <end position="125"/>
    </location>
</feature>
<dbReference type="PANTHER" id="PTHR34606:SF15">
    <property type="entry name" value="BON DOMAIN-CONTAINING PROTEIN"/>
    <property type="match status" value="1"/>
</dbReference>
<dbReference type="EMBL" id="CYGX02000086">
    <property type="protein sequence ID" value="SIT47930.1"/>
    <property type="molecule type" value="Genomic_DNA"/>
</dbReference>
<name>A0A1N7SKL8_9BURK</name>
<sequence>MKLRQLVLSSGLAFAVAAMTYTSAFAADAAASAADTASITTSKQTVTTKKSIRAANRAFSKTVQKALTKTKGLEATSIAVFGDAKTGHVTLGGHIDNEQQNDLAVDAAQKVQGVTSVSSKLTVRQEGGH</sequence>
<dbReference type="InterPro" id="IPR051686">
    <property type="entry name" value="Lipoprotein_DolP"/>
</dbReference>
<organism evidence="3 4">
    <name type="scientific">Paraburkholderia ribeironis</name>
    <dbReference type="NCBI Taxonomy" id="1247936"/>
    <lineage>
        <taxon>Bacteria</taxon>
        <taxon>Pseudomonadati</taxon>
        <taxon>Pseudomonadota</taxon>
        <taxon>Betaproteobacteria</taxon>
        <taxon>Burkholderiales</taxon>
        <taxon>Burkholderiaceae</taxon>
        <taxon>Paraburkholderia</taxon>
    </lineage>
</organism>
<evidence type="ECO:0000259" key="2">
    <source>
        <dbReference type="PROSITE" id="PS50914"/>
    </source>
</evidence>
<dbReference type="OrthoDB" id="9113103at2"/>
<feature type="signal peptide" evidence="1">
    <location>
        <begin position="1"/>
        <end position="26"/>
    </location>
</feature>
<dbReference type="Pfam" id="PF04972">
    <property type="entry name" value="BON"/>
    <property type="match status" value="1"/>
</dbReference>
<dbReference type="InterPro" id="IPR007055">
    <property type="entry name" value="BON_dom"/>
</dbReference>
<dbReference type="Proteomes" id="UP000187012">
    <property type="component" value="Unassembled WGS sequence"/>
</dbReference>
<keyword evidence="4" id="KW-1185">Reference proteome</keyword>
<feature type="chain" id="PRO_5013269869" description="BON domain-containing protein" evidence="1">
    <location>
        <begin position="27"/>
        <end position="129"/>
    </location>
</feature>
<evidence type="ECO:0000313" key="3">
    <source>
        <dbReference type="EMBL" id="SIT47930.1"/>
    </source>
</evidence>
<evidence type="ECO:0000313" key="4">
    <source>
        <dbReference type="Proteomes" id="UP000187012"/>
    </source>
</evidence>
<dbReference type="STRING" id="1247936.BN2475_860011"/>
<gene>
    <name evidence="3" type="ORF">BN2475_860011</name>
</gene>
<protein>
    <recommendedName>
        <fullName evidence="2">BON domain-containing protein</fullName>
    </recommendedName>
</protein>
<dbReference type="Gene3D" id="3.30.1340.30">
    <property type="match status" value="1"/>
</dbReference>
<accession>A0A1N7SKL8</accession>
<reference evidence="3 4" key="1">
    <citation type="submission" date="2016-12" db="EMBL/GenBank/DDBJ databases">
        <authorList>
            <person name="Song W.-J."/>
            <person name="Kurnit D.M."/>
        </authorList>
    </citation>
    <scope>NUCLEOTIDE SEQUENCE [LARGE SCALE GENOMIC DNA]</scope>
    <source>
        <strain evidence="3 4">STM7296</strain>
    </source>
</reference>
<dbReference type="RefSeq" id="WP_094782925.1">
    <property type="nucleotide sequence ID" value="NZ_CYGX02000086.1"/>
</dbReference>
<dbReference type="PANTHER" id="PTHR34606">
    <property type="entry name" value="BON DOMAIN-CONTAINING PROTEIN"/>
    <property type="match status" value="1"/>
</dbReference>
<dbReference type="PROSITE" id="PS50914">
    <property type="entry name" value="BON"/>
    <property type="match status" value="1"/>
</dbReference>
<keyword evidence="1" id="KW-0732">Signal</keyword>